<protein>
    <submittedName>
        <fullName evidence="1">Uncharacterized protein</fullName>
    </submittedName>
</protein>
<dbReference type="EMBL" id="CM037157">
    <property type="protein sequence ID" value="KAH7850508.1"/>
    <property type="molecule type" value="Genomic_DNA"/>
</dbReference>
<dbReference type="Proteomes" id="UP000828048">
    <property type="component" value="Chromosome 7"/>
</dbReference>
<evidence type="ECO:0000313" key="2">
    <source>
        <dbReference type="Proteomes" id="UP000828048"/>
    </source>
</evidence>
<comment type="caution">
    <text evidence="1">The sequence shown here is derived from an EMBL/GenBank/DDBJ whole genome shotgun (WGS) entry which is preliminary data.</text>
</comment>
<gene>
    <name evidence="1" type="ORF">Vadar_034113</name>
</gene>
<reference evidence="1 2" key="1">
    <citation type="journal article" date="2021" name="Hortic Res">
        <title>High-quality reference genome and annotation aids understanding of berry development for evergreen blueberry (Vaccinium darrowii).</title>
        <authorList>
            <person name="Yu J."/>
            <person name="Hulse-Kemp A.M."/>
            <person name="Babiker E."/>
            <person name="Staton M."/>
        </authorList>
    </citation>
    <scope>NUCLEOTIDE SEQUENCE [LARGE SCALE GENOMIC DNA]</scope>
    <source>
        <strain evidence="2">cv. NJ 8807/NJ 8810</strain>
        <tissue evidence="1">Young leaf</tissue>
    </source>
</reference>
<evidence type="ECO:0000313" key="1">
    <source>
        <dbReference type="EMBL" id="KAH7850508.1"/>
    </source>
</evidence>
<proteinExistence type="predicted"/>
<organism evidence="1 2">
    <name type="scientific">Vaccinium darrowii</name>
    <dbReference type="NCBI Taxonomy" id="229202"/>
    <lineage>
        <taxon>Eukaryota</taxon>
        <taxon>Viridiplantae</taxon>
        <taxon>Streptophyta</taxon>
        <taxon>Embryophyta</taxon>
        <taxon>Tracheophyta</taxon>
        <taxon>Spermatophyta</taxon>
        <taxon>Magnoliopsida</taxon>
        <taxon>eudicotyledons</taxon>
        <taxon>Gunneridae</taxon>
        <taxon>Pentapetalae</taxon>
        <taxon>asterids</taxon>
        <taxon>Ericales</taxon>
        <taxon>Ericaceae</taxon>
        <taxon>Vaccinioideae</taxon>
        <taxon>Vaccinieae</taxon>
        <taxon>Vaccinium</taxon>
    </lineage>
</organism>
<sequence length="333" mass="37496">MLQRLNLRENNFIGGFPVWVANMKSLVYLDISSNHLTGPLPFNCSGLQNLQELYLSHNFLWGIIPPWLFTLPSLEYLALSSNLFAGQIPEFKRNLPLLDISLSDNKLHGTIPQSIYTLVNLTYLLLSSNDLSGGVDLQKLKNLKYLDLSNTNLSLITTSGANNTFPSLREIYMSSCNIEVVPDFLRTSEKLVRRDISNNIIRGQIPNWVGFIGKASLSYLNLSHNFLTDIKQLPWERLQTLVLHSNSLQGQLPTPPPSIQYFFISNNSLSGEIPSLICNASSLQILDLSAQEGGEIEKNGYRHFGKKKVTNIGSHPSTERRRKLLLLLEIIME</sequence>
<keyword evidence="2" id="KW-1185">Reference proteome</keyword>
<accession>A0ACB7YBU1</accession>
<name>A0ACB7YBU1_9ERIC</name>